<evidence type="ECO:0000313" key="1">
    <source>
        <dbReference type="EMBL" id="JAH60693.1"/>
    </source>
</evidence>
<reference evidence="1" key="2">
    <citation type="journal article" date="2015" name="Fish Shellfish Immunol.">
        <title>Early steps in the European eel (Anguilla anguilla)-Vibrio vulnificus interaction in the gills: Role of the RtxA13 toxin.</title>
        <authorList>
            <person name="Callol A."/>
            <person name="Pajuelo D."/>
            <person name="Ebbesson L."/>
            <person name="Teles M."/>
            <person name="MacKenzie S."/>
            <person name="Amaro C."/>
        </authorList>
    </citation>
    <scope>NUCLEOTIDE SEQUENCE</scope>
</reference>
<reference evidence="1" key="1">
    <citation type="submission" date="2014-11" db="EMBL/GenBank/DDBJ databases">
        <authorList>
            <person name="Amaro Gonzalez C."/>
        </authorList>
    </citation>
    <scope>NUCLEOTIDE SEQUENCE</scope>
</reference>
<dbReference type="AlphaFoldDB" id="A0A0E9U6V1"/>
<accession>A0A0E9U6V1</accession>
<dbReference type="EMBL" id="GBXM01047884">
    <property type="protein sequence ID" value="JAH60693.1"/>
    <property type="molecule type" value="Transcribed_RNA"/>
</dbReference>
<sequence>MISILYGEGSMCGVRGAGFPPTKDTFRNRSSQSWTRRAKGF</sequence>
<protein>
    <submittedName>
        <fullName evidence="1">Uncharacterized protein</fullName>
    </submittedName>
</protein>
<organism evidence="1">
    <name type="scientific">Anguilla anguilla</name>
    <name type="common">European freshwater eel</name>
    <name type="synonym">Muraena anguilla</name>
    <dbReference type="NCBI Taxonomy" id="7936"/>
    <lineage>
        <taxon>Eukaryota</taxon>
        <taxon>Metazoa</taxon>
        <taxon>Chordata</taxon>
        <taxon>Craniata</taxon>
        <taxon>Vertebrata</taxon>
        <taxon>Euteleostomi</taxon>
        <taxon>Actinopterygii</taxon>
        <taxon>Neopterygii</taxon>
        <taxon>Teleostei</taxon>
        <taxon>Anguilliformes</taxon>
        <taxon>Anguillidae</taxon>
        <taxon>Anguilla</taxon>
    </lineage>
</organism>
<name>A0A0E9U6V1_ANGAN</name>
<proteinExistence type="predicted"/>